<organism evidence="9 10">
    <name type="scientific">Riccia fluitans</name>
    <dbReference type="NCBI Taxonomy" id="41844"/>
    <lineage>
        <taxon>Eukaryota</taxon>
        <taxon>Viridiplantae</taxon>
        <taxon>Streptophyta</taxon>
        <taxon>Embryophyta</taxon>
        <taxon>Marchantiophyta</taxon>
        <taxon>Marchantiopsida</taxon>
        <taxon>Marchantiidae</taxon>
        <taxon>Marchantiales</taxon>
        <taxon>Ricciaceae</taxon>
        <taxon>Riccia</taxon>
    </lineage>
</organism>
<dbReference type="Proteomes" id="UP001605036">
    <property type="component" value="Unassembled WGS sequence"/>
</dbReference>
<evidence type="ECO:0000256" key="6">
    <source>
        <dbReference type="SAM" id="MobiDB-lite"/>
    </source>
</evidence>
<dbReference type="SUPFAM" id="SSF82861">
    <property type="entry name" value="Mechanosensitive channel protein MscS (YggB), transmembrane region"/>
    <property type="match status" value="1"/>
</dbReference>
<keyword evidence="4 7" id="KW-1133">Transmembrane helix</keyword>
<dbReference type="PANTHER" id="PTHR30566:SF5">
    <property type="entry name" value="MECHANOSENSITIVE ION CHANNEL PROTEIN 1, MITOCHONDRIAL-RELATED"/>
    <property type="match status" value="1"/>
</dbReference>
<dbReference type="AlphaFoldDB" id="A0ABD1ZLF0"/>
<dbReference type="InterPro" id="IPR006685">
    <property type="entry name" value="MscS_channel_2nd"/>
</dbReference>
<evidence type="ECO:0000256" key="7">
    <source>
        <dbReference type="SAM" id="Phobius"/>
    </source>
</evidence>
<dbReference type="Gene3D" id="2.30.30.60">
    <property type="match status" value="1"/>
</dbReference>
<dbReference type="Pfam" id="PF00924">
    <property type="entry name" value="MS_channel_2nd"/>
    <property type="match status" value="1"/>
</dbReference>
<evidence type="ECO:0000256" key="1">
    <source>
        <dbReference type="ARBA" id="ARBA00004141"/>
    </source>
</evidence>
<comment type="subcellular location">
    <subcellularLocation>
        <location evidence="1">Membrane</location>
        <topology evidence="1">Multi-pass membrane protein</topology>
    </subcellularLocation>
</comment>
<gene>
    <name evidence="9" type="ORF">R1flu_019844</name>
</gene>
<dbReference type="Gene3D" id="1.10.287.1260">
    <property type="match status" value="1"/>
</dbReference>
<evidence type="ECO:0000259" key="8">
    <source>
        <dbReference type="Pfam" id="PF00924"/>
    </source>
</evidence>
<proteinExistence type="inferred from homology"/>
<feature type="compositionally biased region" description="Basic and acidic residues" evidence="6">
    <location>
        <begin position="110"/>
        <end position="128"/>
    </location>
</feature>
<evidence type="ECO:0000313" key="10">
    <source>
        <dbReference type="Proteomes" id="UP001605036"/>
    </source>
</evidence>
<reference evidence="9 10" key="1">
    <citation type="submission" date="2024-09" db="EMBL/GenBank/DDBJ databases">
        <title>Chromosome-scale assembly of Riccia fluitans.</title>
        <authorList>
            <person name="Paukszto L."/>
            <person name="Sawicki J."/>
            <person name="Karawczyk K."/>
            <person name="Piernik-Szablinska J."/>
            <person name="Szczecinska M."/>
            <person name="Mazdziarz M."/>
        </authorList>
    </citation>
    <scope>NUCLEOTIDE SEQUENCE [LARGE SCALE GENOMIC DNA]</scope>
    <source>
        <strain evidence="9">Rf_01</strain>
        <tissue evidence="9">Aerial parts of the thallus</tissue>
    </source>
</reference>
<dbReference type="GO" id="GO:0016020">
    <property type="term" value="C:membrane"/>
    <property type="evidence" value="ECO:0007669"/>
    <property type="project" value="UniProtKB-SubCell"/>
</dbReference>
<keyword evidence="10" id="KW-1185">Reference proteome</keyword>
<feature type="transmembrane region" description="Helical" evidence="7">
    <location>
        <begin position="266"/>
        <end position="285"/>
    </location>
</feature>
<dbReference type="PANTHER" id="PTHR30566">
    <property type="entry name" value="YNAI-RELATED MECHANOSENSITIVE ION CHANNEL"/>
    <property type="match status" value="1"/>
</dbReference>
<evidence type="ECO:0000256" key="5">
    <source>
        <dbReference type="ARBA" id="ARBA00023136"/>
    </source>
</evidence>
<comment type="caution">
    <text evidence="9">The sequence shown here is derived from an EMBL/GenBank/DDBJ whole genome shotgun (WGS) entry which is preliminary data.</text>
</comment>
<protein>
    <recommendedName>
        <fullName evidence="8">Mechanosensitive ion channel MscS domain-containing protein</fullName>
    </recommendedName>
</protein>
<accession>A0ABD1ZLF0</accession>
<evidence type="ECO:0000256" key="4">
    <source>
        <dbReference type="ARBA" id="ARBA00022989"/>
    </source>
</evidence>
<keyword evidence="5 7" id="KW-0472">Membrane</keyword>
<evidence type="ECO:0000256" key="2">
    <source>
        <dbReference type="ARBA" id="ARBA00008017"/>
    </source>
</evidence>
<dbReference type="InterPro" id="IPR023408">
    <property type="entry name" value="MscS_beta-dom_sf"/>
</dbReference>
<evidence type="ECO:0000256" key="3">
    <source>
        <dbReference type="ARBA" id="ARBA00022692"/>
    </source>
</evidence>
<dbReference type="InterPro" id="IPR011014">
    <property type="entry name" value="MscS_channel_TM-2"/>
</dbReference>
<sequence length="575" mass="63265">MARNSASVRAALRNLSAKRLLPLQRRPLDSSTPTARHFPTAAASHCLLGRRQLLEEPEDSAGCGSLLNSEIWTTHASYRSTTFLIGRNLLRNPSPQLSRSFSVWRGKEEANAEDNTSKIEPLVERDGVSSESVGGEKGADADGNWGDGIADKLMDGIKVVEEKFNNVLLPQIQEFPDKYPVISDISVPVGVLTGAWMILPRVLRRVHRYVGHGSAAFYRGISDAPLVQVPYEQSVWQAMELPSRLFATILTILQVGRLIAPNAMAAHYLTQFWAGGGILCIVLFLHKWKSNVMKRLLTGKPLTLAERERYLTIDKFSSLGLAFFGALGIAEAYDLKIHSLLTVGGIGGIATAFAAKDILGNMLTGVTLSFSKPFSVGDQIKAGPVEGRVEEVGLHSTKLLSAEKDPIIVPNSFFQSQVIVNKSRAPWRAFSVKIPVRLQDYQKVPVFTLEIQEMLNHHPQVHFGEDKPRCSIAQFTPSSLEIAISCNVKPMSKDEFLQVQQSILLEAAAIITRSGAVLAPYYSELQMKKERDSCQYPCPDAGSGEFTFHLKGSGSHFVHKSNYIPALDYPTGERV</sequence>
<name>A0ABD1ZLF0_9MARC</name>
<feature type="domain" description="Mechanosensitive ion channel MscS" evidence="8">
    <location>
        <begin position="357"/>
        <end position="424"/>
    </location>
</feature>
<comment type="similarity">
    <text evidence="2">Belongs to the MscS (TC 1.A.23) family.</text>
</comment>
<dbReference type="SUPFAM" id="SSF50182">
    <property type="entry name" value="Sm-like ribonucleoproteins"/>
    <property type="match status" value="1"/>
</dbReference>
<dbReference type="EMBL" id="JBHFFA010000001">
    <property type="protein sequence ID" value="KAL2651716.1"/>
    <property type="molecule type" value="Genomic_DNA"/>
</dbReference>
<keyword evidence="3 7" id="KW-0812">Transmembrane</keyword>
<feature type="region of interest" description="Disordered" evidence="6">
    <location>
        <begin position="110"/>
        <end position="145"/>
    </location>
</feature>
<dbReference type="InterPro" id="IPR010920">
    <property type="entry name" value="LSM_dom_sf"/>
</dbReference>
<evidence type="ECO:0000313" key="9">
    <source>
        <dbReference type="EMBL" id="KAL2651716.1"/>
    </source>
</evidence>